<dbReference type="Pfam" id="PF06041">
    <property type="entry name" value="DUF924"/>
    <property type="match status" value="1"/>
</dbReference>
<proteinExistence type="predicted"/>
<evidence type="ECO:0008006" key="2">
    <source>
        <dbReference type="Google" id="ProtNLM"/>
    </source>
</evidence>
<organism evidence="1">
    <name type="scientific">marine metagenome</name>
    <dbReference type="NCBI Taxonomy" id="408172"/>
    <lineage>
        <taxon>unclassified sequences</taxon>
        <taxon>metagenomes</taxon>
        <taxon>ecological metagenomes</taxon>
    </lineage>
</organism>
<protein>
    <recommendedName>
        <fullName evidence="2">DUF924 domain-containing protein</fullName>
    </recommendedName>
</protein>
<gene>
    <name evidence="1" type="ORF">METZ01_LOCUS4743</name>
</gene>
<evidence type="ECO:0000313" key="1">
    <source>
        <dbReference type="EMBL" id="SUZ51889.1"/>
    </source>
</evidence>
<name>A0A381NBS6_9ZZZZ</name>
<dbReference type="Gene3D" id="1.25.40.10">
    <property type="entry name" value="Tetratricopeptide repeat domain"/>
    <property type="match status" value="1"/>
</dbReference>
<accession>A0A381NBS6</accession>
<dbReference type="InterPro" id="IPR010323">
    <property type="entry name" value="DUF924"/>
</dbReference>
<sequence>MSEDVHEPADVNSYWLGDTETDPAAAHVRNRFWYRPTIRIDRDIKHRFEDVHTSIRQGRLLHWGENAEGALAVVIVLDQFSRNMYRGHREAFVHDDLARAVAVRALDRQLDEQLSVPGKVFLSHPFTHSESPLDQDRAVDTYGQMVDRVPDEWKPFVRAFAKHAKGHRDLIQRFGRFPHRNVALRRESTTEENSYLLSAPRYGQ</sequence>
<reference evidence="1" key="1">
    <citation type="submission" date="2018-05" db="EMBL/GenBank/DDBJ databases">
        <authorList>
            <person name="Lanie J.A."/>
            <person name="Ng W.-L."/>
            <person name="Kazmierczak K.M."/>
            <person name="Andrzejewski T.M."/>
            <person name="Davidsen T.M."/>
            <person name="Wayne K.J."/>
            <person name="Tettelin H."/>
            <person name="Glass J.I."/>
            <person name="Rusch D."/>
            <person name="Podicherti R."/>
            <person name="Tsui H.-C.T."/>
            <person name="Winkler M.E."/>
        </authorList>
    </citation>
    <scope>NUCLEOTIDE SEQUENCE</scope>
</reference>
<dbReference type="InterPro" id="IPR011990">
    <property type="entry name" value="TPR-like_helical_dom_sf"/>
</dbReference>
<dbReference type="AlphaFoldDB" id="A0A381NBS6"/>
<dbReference type="Gene3D" id="1.20.58.320">
    <property type="entry name" value="TPR-like"/>
    <property type="match status" value="1"/>
</dbReference>
<dbReference type="EMBL" id="UINC01000244">
    <property type="protein sequence ID" value="SUZ51889.1"/>
    <property type="molecule type" value="Genomic_DNA"/>
</dbReference>
<dbReference type="SUPFAM" id="SSF48452">
    <property type="entry name" value="TPR-like"/>
    <property type="match status" value="1"/>
</dbReference>